<feature type="transmembrane region" description="Helical" evidence="1">
    <location>
        <begin position="12"/>
        <end position="33"/>
    </location>
</feature>
<dbReference type="AlphaFoldDB" id="A0A2P2P1S5"/>
<organism evidence="2">
    <name type="scientific">Rhizophora mucronata</name>
    <name type="common">Asiatic mangrove</name>
    <dbReference type="NCBI Taxonomy" id="61149"/>
    <lineage>
        <taxon>Eukaryota</taxon>
        <taxon>Viridiplantae</taxon>
        <taxon>Streptophyta</taxon>
        <taxon>Embryophyta</taxon>
        <taxon>Tracheophyta</taxon>
        <taxon>Spermatophyta</taxon>
        <taxon>Magnoliopsida</taxon>
        <taxon>eudicotyledons</taxon>
        <taxon>Gunneridae</taxon>
        <taxon>Pentapetalae</taxon>
        <taxon>rosids</taxon>
        <taxon>fabids</taxon>
        <taxon>Malpighiales</taxon>
        <taxon>Rhizophoraceae</taxon>
        <taxon>Rhizophora</taxon>
    </lineage>
</organism>
<accession>A0A2P2P1S5</accession>
<keyword evidence="1" id="KW-0812">Transmembrane</keyword>
<dbReference type="EMBL" id="GGEC01068178">
    <property type="protein sequence ID" value="MBX48662.1"/>
    <property type="molecule type" value="Transcribed_RNA"/>
</dbReference>
<reference evidence="2" key="1">
    <citation type="submission" date="2018-02" db="EMBL/GenBank/DDBJ databases">
        <title>Rhizophora mucronata_Transcriptome.</title>
        <authorList>
            <person name="Meera S.P."/>
            <person name="Sreeshan A."/>
            <person name="Augustine A."/>
        </authorList>
    </citation>
    <scope>NUCLEOTIDE SEQUENCE</scope>
    <source>
        <tissue evidence="2">Leaf</tissue>
    </source>
</reference>
<keyword evidence="1" id="KW-0472">Membrane</keyword>
<name>A0A2P2P1S5_RHIMU</name>
<protein>
    <submittedName>
        <fullName evidence="2">Uncharacterized protein</fullName>
    </submittedName>
</protein>
<sequence length="45" mass="5154">MLNYFPSASYTAILLTIQVSFWPNIIIFSGNFLPPILVHFKLVLN</sequence>
<proteinExistence type="predicted"/>
<evidence type="ECO:0000256" key="1">
    <source>
        <dbReference type="SAM" id="Phobius"/>
    </source>
</evidence>
<keyword evidence="1" id="KW-1133">Transmembrane helix</keyword>
<evidence type="ECO:0000313" key="2">
    <source>
        <dbReference type="EMBL" id="MBX48662.1"/>
    </source>
</evidence>